<reference evidence="3" key="1">
    <citation type="journal article" date="2019" name="Int. J. Syst. Evol. Microbiol.">
        <title>The Global Catalogue of Microorganisms (GCM) 10K type strain sequencing project: providing services to taxonomists for standard genome sequencing and annotation.</title>
        <authorList>
            <consortium name="The Broad Institute Genomics Platform"/>
            <consortium name="The Broad Institute Genome Sequencing Center for Infectious Disease"/>
            <person name="Wu L."/>
            <person name="Ma J."/>
        </authorList>
    </citation>
    <scope>NUCLEOTIDE SEQUENCE [LARGE SCALE GENOMIC DNA]</scope>
    <source>
        <strain evidence="3">JCM 17986</strain>
    </source>
</reference>
<dbReference type="EMBL" id="BAABHS010000047">
    <property type="protein sequence ID" value="GAA4992379.1"/>
    <property type="molecule type" value="Genomic_DNA"/>
</dbReference>
<evidence type="ECO:0000313" key="3">
    <source>
        <dbReference type="Proteomes" id="UP001500466"/>
    </source>
</evidence>
<feature type="compositionally biased region" description="Basic and acidic residues" evidence="1">
    <location>
        <begin position="73"/>
        <end position="87"/>
    </location>
</feature>
<evidence type="ECO:0000256" key="1">
    <source>
        <dbReference type="SAM" id="MobiDB-lite"/>
    </source>
</evidence>
<evidence type="ECO:0000313" key="2">
    <source>
        <dbReference type="EMBL" id="GAA4992379.1"/>
    </source>
</evidence>
<dbReference type="Proteomes" id="UP001500466">
    <property type="component" value="Unassembled WGS sequence"/>
</dbReference>
<gene>
    <name evidence="2" type="ORF">GCM10023205_76090</name>
</gene>
<feature type="compositionally biased region" description="Low complexity" evidence="1">
    <location>
        <begin position="59"/>
        <end position="69"/>
    </location>
</feature>
<keyword evidence="3" id="KW-1185">Reference proteome</keyword>
<protein>
    <submittedName>
        <fullName evidence="2">Uncharacterized protein</fullName>
    </submittedName>
</protein>
<comment type="caution">
    <text evidence="2">The sequence shown here is derived from an EMBL/GenBank/DDBJ whole genome shotgun (WGS) entry which is preliminary data.</text>
</comment>
<name>A0ABP9IAE2_9ACTN</name>
<feature type="region of interest" description="Disordered" evidence="1">
    <location>
        <begin position="54"/>
        <end position="87"/>
    </location>
</feature>
<organism evidence="2 3">
    <name type="scientific">Yinghuangia aomiensis</name>
    <dbReference type="NCBI Taxonomy" id="676205"/>
    <lineage>
        <taxon>Bacteria</taxon>
        <taxon>Bacillati</taxon>
        <taxon>Actinomycetota</taxon>
        <taxon>Actinomycetes</taxon>
        <taxon>Kitasatosporales</taxon>
        <taxon>Streptomycetaceae</taxon>
        <taxon>Yinghuangia</taxon>
    </lineage>
</organism>
<accession>A0ABP9IAE2</accession>
<proteinExistence type="predicted"/>
<sequence length="87" mass="9039">MAAGHISTGTWTWGSPRAPEPMLSARSVPDGFLMGADVNTQIKLRVGVSSPCFRGPETAKPAASPSAAATQSLREDGSSTRIRDILG</sequence>